<dbReference type="HOGENOM" id="CLU_022336_0_0_1"/>
<keyword evidence="3" id="KW-1185">Reference proteome</keyword>
<dbReference type="Proteomes" id="UP000054549">
    <property type="component" value="Unassembled WGS sequence"/>
</dbReference>
<reference evidence="2 3" key="1">
    <citation type="submission" date="2014-04" db="EMBL/GenBank/DDBJ databases">
        <title>Evolutionary Origins and Diversification of the Mycorrhizal Mutualists.</title>
        <authorList>
            <consortium name="DOE Joint Genome Institute"/>
            <consortium name="Mycorrhizal Genomics Consortium"/>
            <person name="Kohler A."/>
            <person name="Kuo A."/>
            <person name="Nagy L.G."/>
            <person name="Floudas D."/>
            <person name="Copeland A."/>
            <person name="Barry K.W."/>
            <person name="Cichocki N."/>
            <person name="Veneault-Fourrey C."/>
            <person name="LaButti K."/>
            <person name="Lindquist E.A."/>
            <person name="Lipzen A."/>
            <person name="Lundell T."/>
            <person name="Morin E."/>
            <person name="Murat C."/>
            <person name="Riley R."/>
            <person name="Ohm R."/>
            <person name="Sun H."/>
            <person name="Tunlid A."/>
            <person name="Henrissat B."/>
            <person name="Grigoriev I.V."/>
            <person name="Hibbett D.S."/>
            <person name="Martin F."/>
        </authorList>
    </citation>
    <scope>NUCLEOTIDE SEQUENCE [LARGE SCALE GENOMIC DNA]</scope>
    <source>
        <strain evidence="2 3">Koide BX008</strain>
    </source>
</reference>
<accession>A0A0C2T4A9</accession>
<feature type="compositionally biased region" description="Low complexity" evidence="1">
    <location>
        <begin position="1"/>
        <end position="24"/>
    </location>
</feature>
<feature type="compositionally biased region" description="Polar residues" evidence="1">
    <location>
        <begin position="33"/>
        <end position="46"/>
    </location>
</feature>
<evidence type="ECO:0000256" key="1">
    <source>
        <dbReference type="SAM" id="MobiDB-lite"/>
    </source>
</evidence>
<feature type="region of interest" description="Disordered" evidence="1">
    <location>
        <begin position="450"/>
        <end position="474"/>
    </location>
</feature>
<evidence type="ECO:0000313" key="2">
    <source>
        <dbReference type="EMBL" id="KIL70730.1"/>
    </source>
</evidence>
<protein>
    <submittedName>
        <fullName evidence="2">Uncharacterized protein</fullName>
    </submittedName>
</protein>
<dbReference type="InParanoid" id="A0A0C2T4A9"/>
<dbReference type="STRING" id="946122.A0A0C2T4A9"/>
<proteinExistence type="predicted"/>
<feature type="compositionally biased region" description="Basic and acidic residues" evidence="1">
    <location>
        <begin position="450"/>
        <end position="459"/>
    </location>
</feature>
<organism evidence="2 3">
    <name type="scientific">Amanita muscaria (strain Koide BX008)</name>
    <dbReference type="NCBI Taxonomy" id="946122"/>
    <lineage>
        <taxon>Eukaryota</taxon>
        <taxon>Fungi</taxon>
        <taxon>Dikarya</taxon>
        <taxon>Basidiomycota</taxon>
        <taxon>Agaricomycotina</taxon>
        <taxon>Agaricomycetes</taxon>
        <taxon>Agaricomycetidae</taxon>
        <taxon>Agaricales</taxon>
        <taxon>Pluteineae</taxon>
        <taxon>Amanitaceae</taxon>
        <taxon>Amanita</taxon>
    </lineage>
</organism>
<dbReference type="OrthoDB" id="2333993at2759"/>
<feature type="compositionally biased region" description="Basic and acidic residues" evidence="1">
    <location>
        <begin position="207"/>
        <end position="225"/>
    </location>
</feature>
<feature type="region of interest" description="Disordered" evidence="1">
    <location>
        <begin position="206"/>
        <end position="232"/>
    </location>
</feature>
<gene>
    <name evidence="2" type="ORF">M378DRAFT_67155</name>
</gene>
<feature type="region of interest" description="Disordered" evidence="1">
    <location>
        <begin position="342"/>
        <end position="370"/>
    </location>
</feature>
<sequence length="612" mass="67640">MSEVRPSLSPSLSFSAASSSESSLVRPQKRRISSSSDLFFTPSASSFKPRPYAPNPDSQHKTANRSYSRAQDALAVPPLGMDPQPSDPNVVFIHPPFDVFPNSRYHLDGLSYALMAENPEWFLDPNDYISSSNTSPNAIPYPPHLEPPRGWCPAKKKDLRERGAEGWPEGEEPRLRCTFCRRTYAGVNAKSMWRRHVFEKHKIAMSNRRDGLDRPRGRGSNKENRNLSSKYQGDTHENLVNLDVGPQAQNRNVSHKSKFRTMDESARRFRSKGIDDNLPTVDDNGHTLTLFYASPGCSPFMPHSPIQDTVSDTLPIDTSELMYPASPPITLPVIPPSPYDPLLTPSFRHSSPRRPSEQPWRFPSPSHPLHSRSRDLSLSLLIRGIHSPIAKGSPAIGGTPKAVGASPFPSPTIFGKESRLSISDMDSPAKPLKYSPMSILCKGRIQLNSDRVRKSRPVEESPLSRNYRNEKGQKRAISDLTDDWLADVPIHASNILSSNDPFSSIWNPVNGNNDAEGKPLACTDAVSPVLRSTTKLPSDMGLGIGLLDPFTLSEDGTLPSGIDSDFDGVSMYPPVKDDVDQPDALSSSDKESQSTTSRESTPPMKRRRTSVD</sequence>
<feature type="region of interest" description="Disordered" evidence="1">
    <location>
        <begin position="558"/>
        <end position="612"/>
    </location>
</feature>
<evidence type="ECO:0000313" key="3">
    <source>
        <dbReference type="Proteomes" id="UP000054549"/>
    </source>
</evidence>
<dbReference type="EMBL" id="KN818223">
    <property type="protein sequence ID" value="KIL70730.1"/>
    <property type="molecule type" value="Genomic_DNA"/>
</dbReference>
<dbReference type="AlphaFoldDB" id="A0A0C2T4A9"/>
<feature type="region of interest" description="Disordered" evidence="1">
    <location>
        <begin position="1"/>
        <end position="69"/>
    </location>
</feature>
<name>A0A0C2T4A9_AMAMK</name>